<dbReference type="PANTHER" id="PTHR45732:SF7">
    <property type="entry name" value="ADP-RIBOSYLATION FACTOR-LIKE PROTEIN 8"/>
    <property type="match status" value="1"/>
</dbReference>
<evidence type="ECO:0000256" key="3">
    <source>
        <dbReference type="ARBA" id="ARBA00023134"/>
    </source>
</evidence>
<dbReference type="PANTHER" id="PTHR45732">
    <property type="entry name" value="ADP-RIBOSYLATION FACTOR-LIKE PROTEIN 8"/>
    <property type="match status" value="1"/>
</dbReference>
<reference evidence="7 8" key="1">
    <citation type="submission" date="2015-12" db="EMBL/GenBank/DDBJ databases">
        <title>Dictyostelia acquired genes for synthesis and detection of signals that induce cell-type specialization by lateral gene transfer from prokaryotes.</title>
        <authorList>
            <person name="Gloeckner G."/>
            <person name="Schaap P."/>
        </authorList>
    </citation>
    <scope>NUCLEOTIDE SEQUENCE [LARGE SCALE GENOMIC DNA]</scope>
    <source>
        <strain evidence="7 8">TK</strain>
    </source>
</reference>
<dbReference type="FunFam" id="3.40.50.300:FF:000441">
    <property type="entry name" value="ADP-ribosylation factor-like protein 8a"/>
    <property type="match status" value="1"/>
</dbReference>
<dbReference type="GO" id="GO:0015031">
    <property type="term" value="P:protein transport"/>
    <property type="evidence" value="ECO:0007669"/>
    <property type="project" value="InterPro"/>
</dbReference>
<dbReference type="SMART" id="SM00173">
    <property type="entry name" value="RAS"/>
    <property type="match status" value="1"/>
</dbReference>
<organism evidence="7 8">
    <name type="scientific">Tieghemostelium lacteum</name>
    <name type="common">Slime mold</name>
    <name type="synonym">Dictyostelium lacteum</name>
    <dbReference type="NCBI Taxonomy" id="361077"/>
    <lineage>
        <taxon>Eukaryota</taxon>
        <taxon>Amoebozoa</taxon>
        <taxon>Evosea</taxon>
        <taxon>Eumycetozoa</taxon>
        <taxon>Dictyostelia</taxon>
        <taxon>Dictyosteliales</taxon>
        <taxon>Raperosteliaceae</taxon>
        <taxon>Tieghemostelium</taxon>
    </lineage>
</organism>
<evidence type="ECO:0000256" key="1">
    <source>
        <dbReference type="ARBA" id="ARBA00010290"/>
    </source>
</evidence>
<dbReference type="GO" id="GO:0051707">
    <property type="term" value="P:response to other organism"/>
    <property type="evidence" value="ECO:0007669"/>
    <property type="project" value="UniProtKB-ARBA"/>
</dbReference>
<dbReference type="PRINTS" id="PR00328">
    <property type="entry name" value="SAR1GTPBP"/>
</dbReference>
<feature type="binding site" evidence="4">
    <location>
        <begin position="28"/>
        <end position="35"/>
    </location>
    <ligand>
        <name>GTP</name>
        <dbReference type="ChEBI" id="CHEBI:37565"/>
    </ligand>
</feature>
<dbReference type="Pfam" id="PF00025">
    <property type="entry name" value="Arf"/>
    <property type="match status" value="1"/>
</dbReference>
<feature type="binding site" evidence="4">
    <location>
        <begin position="131"/>
        <end position="134"/>
    </location>
    <ligand>
        <name>GTP</name>
        <dbReference type="ChEBI" id="CHEBI:37565"/>
    </ligand>
</feature>
<dbReference type="FunCoup" id="A0A151ZSG0">
    <property type="interactions" value="209"/>
</dbReference>
<gene>
    <name evidence="7" type="ORF">DLAC_04179</name>
</gene>
<keyword evidence="3 4" id="KW-0342">GTP-binding</keyword>
<dbReference type="SUPFAM" id="SSF52540">
    <property type="entry name" value="P-loop containing nucleoside triphosphate hydrolases"/>
    <property type="match status" value="1"/>
</dbReference>
<dbReference type="InterPro" id="IPR005225">
    <property type="entry name" value="Small_GTP-bd"/>
</dbReference>
<dbReference type="InParanoid" id="A0A151ZSG0"/>
<comment type="caution">
    <text evidence="7">The sequence shown here is derived from an EMBL/GenBank/DDBJ whole genome shotgun (WGS) entry which is preliminary data.</text>
</comment>
<accession>A0A151ZSG0</accession>
<sequence length="187" mass="20983">MFKAFVDSILNFFRSLFWKQEMELTLVGLQGSGKTTLVNVISYGSFIEDTIPTIGFNMKKVTKGNVTIKLWDIGGQPRFRGMWERYCRGVNAIVFVIDAADKEKFEQSKQALHDLINKPPLANIPLLVVANKNDLPNAAGTDEIIQVLDLRSIEGREVCCYSISAKNSVNIDITLEWLVKHSSSISK</sequence>
<evidence type="ECO:0000313" key="8">
    <source>
        <dbReference type="Proteomes" id="UP000076078"/>
    </source>
</evidence>
<dbReference type="SMART" id="SM00175">
    <property type="entry name" value="RAB"/>
    <property type="match status" value="1"/>
</dbReference>
<dbReference type="EMBL" id="LODT01000021">
    <property type="protein sequence ID" value="KYQ96870.1"/>
    <property type="molecule type" value="Genomic_DNA"/>
</dbReference>
<dbReference type="GO" id="GO:0003924">
    <property type="term" value="F:GTPase activity"/>
    <property type="evidence" value="ECO:0007669"/>
    <property type="project" value="InterPro"/>
</dbReference>
<feature type="binding site" evidence="5">
    <location>
        <position position="35"/>
    </location>
    <ligand>
        <name>Mg(2+)</name>
        <dbReference type="ChEBI" id="CHEBI:18420"/>
    </ligand>
</feature>
<keyword evidence="5" id="KW-0479">Metal-binding</keyword>
<dbReference type="GO" id="GO:0006952">
    <property type="term" value="P:defense response"/>
    <property type="evidence" value="ECO:0007669"/>
    <property type="project" value="UniProtKB-ARBA"/>
</dbReference>
<dbReference type="GO" id="GO:0005765">
    <property type="term" value="C:lysosomal membrane"/>
    <property type="evidence" value="ECO:0007669"/>
    <property type="project" value="TreeGrafter"/>
</dbReference>
<feature type="binding site" evidence="4">
    <location>
        <position position="75"/>
    </location>
    <ligand>
        <name>GTP</name>
        <dbReference type="ChEBI" id="CHEBI:37565"/>
    </ligand>
</feature>
<dbReference type="STRING" id="361077.A0A151ZSG0"/>
<dbReference type="CDD" id="cd04159">
    <property type="entry name" value="Arl10_like"/>
    <property type="match status" value="1"/>
</dbReference>
<dbReference type="GO" id="GO:0046872">
    <property type="term" value="F:metal ion binding"/>
    <property type="evidence" value="ECO:0007669"/>
    <property type="project" value="UniProtKB-KW"/>
</dbReference>
<dbReference type="GO" id="GO:0005525">
    <property type="term" value="F:GTP binding"/>
    <property type="evidence" value="ECO:0007669"/>
    <property type="project" value="UniProtKB-KW"/>
</dbReference>
<proteinExistence type="inferred from homology"/>
<dbReference type="InterPro" id="IPR044154">
    <property type="entry name" value="Arl8a/8b"/>
</dbReference>
<dbReference type="OMA" id="FRNMWER"/>
<keyword evidence="8" id="KW-1185">Reference proteome</keyword>
<evidence type="ECO:0000256" key="6">
    <source>
        <dbReference type="RuleBase" id="RU003925"/>
    </source>
</evidence>
<feature type="binding site" evidence="5">
    <location>
        <position position="53"/>
    </location>
    <ligand>
        <name>Mg(2+)</name>
        <dbReference type="ChEBI" id="CHEBI:18420"/>
    </ligand>
</feature>
<protein>
    <submittedName>
        <fullName evidence="7">ARF-like protein</fullName>
    </submittedName>
</protein>
<evidence type="ECO:0000256" key="5">
    <source>
        <dbReference type="PIRSR" id="PIRSR606689-2"/>
    </source>
</evidence>
<dbReference type="SMART" id="SM00177">
    <property type="entry name" value="ARF"/>
    <property type="match status" value="1"/>
</dbReference>
<dbReference type="InterPro" id="IPR027417">
    <property type="entry name" value="P-loop_NTPase"/>
</dbReference>
<dbReference type="Gene3D" id="3.40.50.300">
    <property type="entry name" value="P-loop containing nucleotide triphosphate hydrolases"/>
    <property type="match status" value="1"/>
</dbReference>
<dbReference type="OrthoDB" id="2011769at2759"/>
<keyword evidence="2 4" id="KW-0547">Nucleotide-binding</keyword>
<dbReference type="InterPro" id="IPR006689">
    <property type="entry name" value="Small_GTPase_ARF/SAR"/>
</dbReference>
<dbReference type="SMART" id="SM00178">
    <property type="entry name" value="SAR"/>
    <property type="match status" value="1"/>
</dbReference>
<dbReference type="AlphaFoldDB" id="A0A151ZSG0"/>
<evidence type="ECO:0000256" key="4">
    <source>
        <dbReference type="PIRSR" id="PIRSR606689-1"/>
    </source>
</evidence>
<dbReference type="PROSITE" id="PS51417">
    <property type="entry name" value="ARF"/>
    <property type="match status" value="1"/>
</dbReference>
<evidence type="ECO:0000256" key="2">
    <source>
        <dbReference type="ARBA" id="ARBA00022741"/>
    </source>
</evidence>
<dbReference type="NCBIfam" id="TIGR00231">
    <property type="entry name" value="small_GTP"/>
    <property type="match status" value="1"/>
</dbReference>
<comment type="similarity">
    <text evidence="1 6">Belongs to the small GTPase superfamily. Arf family.</text>
</comment>
<dbReference type="PROSITE" id="PS51419">
    <property type="entry name" value="RAB"/>
    <property type="match status" value="1"/>
</dbReference>
<evidence type="ECO:0000313" key="7">
    <source>
        <dbReference type="EMBL" id="KYQ96870.1"/>
    </source>
</evidence>
<keyword evidence="5" id="KW-0460">Magnesium</keyword>
<name>A0A151ZSG0_TIELA</name>
<dbReference type="Proteomes" id="UP000076078">
    <property type="component" value="Unassembled WGS sequence"/>
</dbReference>